<dbReference type="Pfam" id="PF13607">
    <property type="entry name" value="Succ_CoA_lig"/>
    <property type="match status" value="1"/>
</dbReference>
<gene>
    <name evidence="2" type="ORF">HFP15_21845</name>
</gene>
<keyword evidence="3" id="KW-1185">Reference proteome</keyword>
<dbReference type="InterPro" id="IPR043938">
    <property type="entry name" value="Ligase_CoA_dom"/>
</dbReference>
<protein>
    <recommendedName>
        <fullName evidence="1">CoA-binding domain-containing protein</fullName>
    </recommendedName>
</protein>
<dbReference type="InterPro" id="IPR036291">
    <property type="entry name" value="NAD(P)-bd_dom_sf"/>
</dbReference>
<dbReference type="PANTHER" id="PTHR42793:SF4">
    <property type="entry name" value="BLL6376 PROTEIN"/>
    <property type="match status" value="1"/>
</dbReference>
<feature type="domain" description="CoA-binding" evidence="1">
    <location>
        <begin position="9"/>
        <end position="104"/>
    </location>
</feature>
<dbReference type="SMART" id="SM00881">
    <property type="entry name" value="CoA_binding"/>
    <property type="match status" value="1"/>
</dbReference>
<accession>A0ABX1J6U0</accession>
<dbReference type="EMBL" id="JAAXLS010000015">
    <property type="protein sequence ID" value="NKQ55530.1"/>
    <property type="molecule type" value="Genomic_DNA"/>
</dbReference>
<reference evidence="2 3" key="1">
    <citation type="submission" date="2020-04" db="EMBL/GenBank/DDBJ databases">
        <title>Novel species.</title>
        <authorList>
            <person name="Teo W.F.A."/>
            <person name="Lipun K."/>
            <person name="Srisuk N."/>
            <person name="Duangmal K."/>
        </authorList>
    </citation>
    <scope>NUCLEOTIDE SEQUENCE [LARGE SCALE GENOMIC DNA]</scope>
    <source>
        <strain evidence="2 3">K13G38</strain>
    </source>
</reference>
<dbReference type="Gene3D" id="3.40.50.720">
    <property type="entry name" value="NAD(P)-binding Rossmann-like Domain"/>
    <property type="match status" value="1"/>
</dbReference>
<comment type="caution">
    <text evidence="2">The sequence shown here is derived from an EMBL/GenBank/DDBJ whole genome shotgun (WGS) entry which is preliminary data.</text>
</comment>
<organism evidence="2 3">
    <name type="scientific">Amycolatopsis acididurans</name>
    <dbReference type="NCBI Taxonomy" id="2724524"/>
    <lineage>
        <taxon>Bacteria</taxon>
        <taxon>Bacillati</taxon>
        <taxon>Actinomycetota</taxon>
        <taxon>Actinomycetes</taxon>
        <taxon>Pseudonocardiales</taxon>
        <taxon>Pseudonocardiaceae</taxon>
        <taxon>Amycolatopsis</taxon>
    </lineage>
</organism>
<dbReference type="Pfam" id="PF13380">
    <property type="entry name" value="CoA_binding_2"/>
    <property type="match status" value="1"/>
</dbReference>
<dbReference type="SUPFAM" id="SSF52210">
    <property type="entry name" value="Succinyl-CoA synthetase domains"/>
    <property type="match status" value="2"/>
</dbReference>
<evidence type="ECO:0000313" key="3">
    <source>
        <dbReference type="Proteomes" id="UP000715441"/>
    </source>
</evidence>
<dbReference type="Pfam" id="PF19045">
    <property type="entry name" value="Ligase_CoA_2"/>
    <property type="match status" value="1"/>
</dbReference>
<dbReference type="InterPro" id="IPR016102">
    <property type="entry name" value="Succinyl-CoA_synth-like"/>
</dbReference>
<dbReference type="Gene3D" id="3.40.50.261">
    <property type="entry name" value="Succinyl-CoA synthetase domains"/>
    <property type="match status" value="2"/>
</dbReference>
<dbReference type="RefSeq" id="WP_168518574.1">
    <property type="nucleotide sequence ID" value="NZ_JAAXLS010000015.1"/>
</dbReference>
<dbReference type="Proteomes" id="UP000715441">
    <property type="component" value="Unassembled WGS sequence"/>
</dbReference>
<dbReference type="InterPro" id="IPR003781">
    <property type="entry name" value="CoA-bd"/>
</dbReference>
<proteinExistence type="predicted"/>
<dbReference type="InterPro" id="IPR032875">
    <property type="entry name" value="Succ_CoA_lig_flav_dom"/>
</dbReference>
<evidence type="ECO:0000313" key="2">
    <source>
        <dbReference type="EMBL" id="NKQ55530.1"/>
    </source>
</evidence>
<evidence type="ECO:0000259" key="1">
    <source>
        <dbReference type="SMART" id="SM00881"/>
    </source>
</evidence>
<dbReference type="PANTHER" id="PTHR42793">
    <property type="entry name" value="COA BINDING DOMAIN CONTAINING PROTEIN"/>
    <property type="match status" value="1"/>
</dbReference>
<sequence length="462" mass="48728">MSRPVADLLFRPESVLVYGASSDPDKLSGRPLDYLKKYGYRGRIYAINPRHHEVQGVPTYRDLAEVPGPVDLAIIVVPAESVETAVRRCADAGVGAAIIFASGFSEIGEAGQPAQQRLLELARRGGMRLIGPNCLGTFSAAHGAFATFSTAFDTEGERPESPVALVSQSGAVGTFTYSAMTALGLGVRYFANTGNQPDVTVIELLTELAALSDVDVLLGHFEDGDDPGALEKLLGAAEEHRKPLVLLKSGRTPSGARAIGAHTASAAGDDEAFSRAVAEHGAVRVESMEEMADTALAFTTGRRAAGRRLTIVTLSGGAGALATDAAVDAGLVVEPWQPADRERVAELLPYFGSTANPIDVTGSMINDIGILAKTLRVVRDNDETDAVLVVLGNADRGAEEIVTTLKAAYPETDRPFFVAWTGGSGRPREELLTSGIPAFTDPRRAVRALGRLVEHSLRTGKA</sequence>
<dbReference type="SUPFAM" id="SSF51735">
    <property type="entry name" value="NAD(P)-binding Rossmann-fold domains"/>
    <property type="match status" value="1"/>
</dbReference>
<name>A0ABX1J6U0_9PSEU</name>